<dbReference type="CDD" id="cd00801">
    <property type="entry name" value="INT_P4_C"/>
    <property type="match status" value="1"/>
</dbReference>
<dbReference type="InterPro" id="IPR025166">
    <property type="entry name" value="Integrase_DNA_bind_dom"/>
</dbReference>
<dbReference type="Pfam" id="PF00589">
    <property type="entry name" value="Phage_integrase"/>
    <property type="match status" value="1"/>
</dbReference>
<dbReference type="PANTHER" id="PTHR30629">
    <property type="entry name" value="PROPHAGE INTEGRASE"/>
    <property type="match status" value="1"/>
</dbReference>
<dbReference type="RefSeq" id="WP_127566804.1">
    <property type="nucleotide sequence ID" value="NZ_BMFB01000003.1"/>
</dbReference>
<dbReference type="AlphaFoldDB" id="A0A3T0E9X3"/>
<accession>A0A3T0E9X3</accession>
<evidence type="ECO:0000256" key="1">
    <source>
        <dbReference type="ARBA" id="ARBA00008857"/>
    </source>
</evidence>
<dbReference type="SUPFAM" id="SSF56349">
    <property type="entry name" value="DNA breaking-rejoining enzymes"/>
    <property type="match status" value="1"/>
</dbReference>
<name>A0A3T0E9X3_9PROT</name>
<dbReference type="InterPro" id="IPR002104">
    <property type="entry name" value="Integrase_catalytic"/>
</dbReference>
<dbReference type="InterPro" id="IPR050808">
    <property type="entry name" value="Phage_Integrase"/>
</dbReference>
<dbReference type="InterPro" id="IPR053876">
    <property type="entry name" value="Phage_int_M"/>
</dbReference>
<protein>
    <submittedName>
        <fullName evidence="5">Phage-related integrase</fullName>
    </submittedName>
</protein>
<dbReference type="EMBL" id="CP018911">
    <property type="protein sequence ID" value="AZU04109.1"/>
    <property type="molecule type" value="Genomic_DNA"/>
</dbReference>
<comment type="similarity">
    <text evidence="1">Belongs to the 'phage' integrase family.</text>
</comment>
<dbReference type="GO" id="GO:0003677">
    <property type="term" value="F:DNA binding"/>
    <property type="evidence" value="ECO:0007669"/>
    <property type="project" value="UniProtKB-UniRule"/>
</dbReference>
<dbReference type="PANTHER" id="PTHR30629:SF2">
    <property type="entry name" value="PROPHAGE INTEGRASE INTS-RELATED"/>
    <property type="match status" value="1"/>
</dbReference>
<dbReference type="InterPro" id="IPR010998">
    <property type="entry name" value="Integrase_recombinase_N"/>
</dbReference>
<keyword evidence="3" id="KW-0238">DNA-binding</keyword>
<dbReference type="GO" id="GO:0015074">
    <property type="term" value="P:DNA integration"/>
    <property type="evidence" value="ECO:0007669"/>
    <property type="project" value="UniProtKB-KW"/>
</dbReference>
<evidence type="ECO:0000256" key="3">
    <source>
        <dbReference type="ARBA" id="ARBA00023125"/>
    </source>
</evidence>
<dbReference type="InterPro" id="IPR013762">
    <property type="entry name" value="Integrase-like_cat_sf"/>
</dbReference>
<keyword evidence="6" id="KW-1185">Reference proteome</keyword>
<evidence type="ECO:0000313" key="5">
    <source>
        <dbReference type="EMBL" id="AZU04109.1"/>
    </source>
</evidence>
<gene>
    <name evidence="5" type="ORF">X907_1577</name>
</gene>
<sequence length="420" mass="46760">MVRAQHRLSAKGVEKAGKSGFYPDGGGLYLKIGPTGGKSWVLRYTLRGKARMMGLGPVDLVSLSDARDEAVKARKQLHEGIDPLDARREAQAAQEARLRAILTFRDASKRFISAQTPKWANPKSPAQWTASLRDYAWPHFGDLPVDQIETNHVLKALEPVWNKKRETARRVRGRIENILDWAAAMGQREGPNPARWRGHLRNLLPSDGLKAKAEKRHHAAMAYDDLPAFMEKLKERTGVAALALEFVILTAARSGEVRGARHDEIDLENAVWTIPGERMKAGKTHSVPLTARAVEIVKAMAETMGGEGLIFPSPNRDKAPLSDMTLSAVLRRMGISGRVATVHGFRSTFRDWAGEETAFPRDLIEFSLAHTIRNKAEKAYRRMDALKRRRDLMDAWARFALTPPQVRPGNVIEIGGRNGA</sequence>
<dbReference type="InterPro" id="IPR011010">
    <property type="entry name" value="DNA_brk_join_enz"/>
</dbReference>
<dbReference type="Pfam" id="PF22022">
    <property type="entry name" value="Phage_int_M"/>
    <property type="match status" value="1"/>
</dbReference>
<dbReference type="InterPro" id="IPR038488">
    <property type="entry name" value="Integrase_DNA-bd_sf"/>
</dbReference>
<dbReference type="InterPro" id="IPR044068">
    <property type="entry name" value="CB"/>
</dbReference>
<dbReference type="OrthoDB" id="9795573at2"/>
<dbReference type="GO" id="GO:0006310">
    <property type="term" value="P:DNA recombination"/>
    <property type="evidence" value="ECO:0007669"/>
    <property type="project" value="UniProtKB-KW"/>
</dbReference>
<proteinExistence type="inferred from homology"/>
<dbReference type="PROSITE" id="PS51898">
    <property type="entry name" value="TYR_RECOMBINASE"/>
    <property type="match status" value="1"/>
</dbReference>
<evidence type="ECO:0000313" key="6">
    <source>
        <dbReference type="Proteomes" id="UP000286954"/>
    </source>
</evidence>
<dbReference type="Pfam" id="PF13356">
    <property type="entry name" value="Arm-DNA-bind_3"/>
    <property type="match status" value="1"/>
</dbReference>
<organism evidence="5 6">
    <name type="scientific">Glycocaulis alkaliphilus</name>
    <dbReference type="NCBI Taxonomy" id="1434191"/>
    <lineage>
        <taxon>Bacteria</taxon>
        <taxon>Pseudomonadati</taxon>
        <taxon>Pseudomonadota</taxon>
        <taxon>Alphaproteobacteria</taxon>
        <taxon>Maricaulales</taxon>
        <taxon>Maricaulaceae</taxon>
        <taxon>Glycocaulis</taxon>
    </lineage>
</organism>
<evidence type="ECO:0000256" key="2">
    <source>
        <dbReference type="ARBA" id="ARBA00022908"/>
    </source>
</evidence>
<keyword evidence="2" id="KW-0229">DNA integration</keyword>
<dbReference type="Gene3D" id="3.30.160.390">
    <property type="entry name" value="Integrase, DNA-binding domain"/>
    <property type="match status" value="1"/>
</dbReference>
<dbReference type="Proteomes" id="UP000286954">
    <property type="component" value="Chromosome"/>
</dbReference>
<dbReference type="KEGG" id="gak:X907_1577"/>
<reference evidence="5 6" key="1">
    <citation type="submission" date="2016-12" db="EMBL/GenBank/DDBJ databases">
        <title>The genome of dimorphic prosthecate Glycocaulis alkaliphilus 6b-8t, isolated from crude oil dictates its adaptability in petroleum environments.</title>
        <authorList>
            <person name="Wu X.-L."/>
            <person name="Geng S."/>
        </authorList>
    </citation>
    <scope>NUCLEOTIDE SEQUENCE [LARGE SCALE GENOMIC DNA]</scope>
    <source>
        <strain evidence="5 6">6B-8</strain>
    </source>
</reference>
<dbReference type="Gene3D" id="1.10.443.10">
    <property type="entry name" value="Intergrase catalytic core"/>
    <property type="match status" value="1"/>
</dbReference>
<evidence type="ECO:0000256" key="4">
    <source>
        <dbReference type="ARBA" id="ARBA00023172"/>
    </source>
</evidence>
<keyword evidence="4" id="KW-0233">DNA recombination</keyword>
<dbReference type="PROSITE" id="PS51900">
    <property type="entry name" value="CB"/>
    <property type="match status" value="1"/>
</dbReference>
<dbReference type="Gene3D" id="1.10.150.130">
    <property type="match status" value="1"/>
</dbReference>